<dbReference type="InterPro" id="IPR011990">
    <property type="entry name" value="TPR-like_helical_dom_sf"/>
</dbReference>
<feature type="repeat" description="TPR" evidence="1">
    <location>
        <begin position="188"/>
        <end position="221"/>
    </location>
</feature>
<evidence type="ECO:0000313" key="4">
    <source>
        <dbReference type="Proteomes" id="UP000008720"/>
    </source>
</evidence>
<dbReference type="SUPFAM" id="SSF48452">
    <property type="entry name" value="TPR-like"/>
    <property type="match status" value="1"/>
</dbReference>
<dbReference type="RefSeq" id="WP_013455218.1">
    <property type="nucleotide sequence ID" value="NC_014759.1"/>
</dbReference>
<evidence type="ECO:0000256" key="2">
    <source>
        <dbReference type="SAM" id="SignalP"/>
    </source>
</evidence>
<dbReference type="SMART" id="SM00028">
    <property type="entry name" value="TPR"/>
    <property type="match status" value="1"/>
</dbReference>
<organism evidence="3 4">
    <name type="scientific">Marivirga tractuosa (strain ATCC 23168 / DSM 4126 / NBRC 15989 / NCIMB 1408 / VKM B-1430 / H-43)</name>
    <name type="common">Microscilla tractuosa</name>
    <name type="synonym">Flexibacter tractuosus</name>
    <dbReference type="NCBI Taxonomy" id="643867"/>
    <lineage>
        <taxon>Bacteria</taxon>
        <taxon>Pseudomonadati</taxon>
        <taxon>Bacteroidota</taxon>
        <taxon>Cytophagia</taxon>
        <taxon>Cytophagales</taxon>
        <taxon>Marivirgaceae</taxon>
        <taxon>Marivirga</taxon>
    </lineage>
</organism>
<dbReference type="Pfam" id="PF13181">
    <property type="entry name" value="TPR_8"/>
    <property type="match status" value="1"/>
</dbReference>
<dbReference type="STRING" id="643867.Ftrac_3101"/>
<dbReference type="AlphaFoldDB" id="E4TUI3"/>
<accession>E4TUI3</accession>
<dbReference type="Proteomes" id="UP000008720">
    <property type="component" value="Chromosome"/>
</dbReference>
<feature type="signal peptide" evidence="2">
    <location>
        <begin position="1"/>
        <end position="23"/>
    </location>
</feature>
<dbReference type="HOGENOM" id="CLU_1132817_0_0_10"/>
<dbReference type="KEGG" id="mtt:Ftrac_3101"/>
<keyword evidence="2" id="KW-0732">Signal</keyword>
<sequence>MKKFRMFLAVVLMIVINSQLSKAQKADSLMYKAYLLSSENLWESSLNQSDKEWSLQKAIAYYGILNNTMVSSNEEKFDEFVDPALEYLESLEEQGIHKAEAMALRSSIYGFIMAYSPWKGMYYGPKSSSAIESALEKNSDSPIVNMISGTSLFYTPETFGGDKEAAVKTFEKAIALYEKANYRGWLYLNTLASLGKAYQATGQNNRAIEVYEKALTVEPNFKWVSSQLLPEAKRSK</sequence>
<dbReference type="Gene3D" id="1.25.40.10">
    <property type="entry name" value="Tetratricopeptide repeat domain"/>
    <property type="match status" value="1"/>
</dbReference>
<keyword evidence="4" id="KW-1185">Reference proteome</keyword>
<dbReference type="PROSITE" id="PS50293">
    <property type="entry name" value="TPR_REGION"/>
    <property type="match status" value="1"/>
</dbReference>
<dbReference type="EMBL" id="CP002349">
    <property type="protein sequence ID" value="ADR23076.1"/>
    <property type="molecule type" value="Genomic_DNA"/>
</dbReference>
<name>E4TUI3_MARTH</name>
<feature type="chain" id="PRO_5003190147" evidence="2">
    <location>
        <begin position="24"/>
        <end position="236"/>
    </location>
</feature>
<reference evidence="3 4" key="1">
    <citation type="journal article" date="2011" name="Stand. Genomic Sci.">
        <title>Complete genome sequence of Marivirga tractuosa type strain (H-43).</title>
        <authorList>
            <person name="Pagani I."/>
            <person name="Chertkov O."/>
            <person name="Lapidus A."/>
            <person name="Lucas S."/>
            <person name="Del Rio T.G."/>
            <person name="Tice H."/>
            <person name="Copeland A."/>
            <person name="Cheng J.F."/>
            <person name="Nolan M."/>
            <person name="Saunders E."/>
            <person name="Pitluck S."/>
            <person name="Held B."/>
            <person name="Goodwin L."/>
            <person name="Liolios K."/>
            <person name="Ovchinikova G."/>
            <person name="Ivanova N."/>
            <person name="Mavromatis K."/>
            <person name="Pati A."/>
            <person name="Chen A."/>
            <person name="Palaniappan K."/>
            <person name="Land M."/>
            <person name="Hauser L."/>
            <person name="Jeffries C.D."/>
            <person name="Detter J.C."/>
            <person name="Han C."/>
            <person name="Tapia R."/>
            <person name="Ngatchou-Djao O.D."/>
            <person name="Rohde M."/>
            <person name="Goker M."/>
            <person name="Spring S."/>
            <person name="Sikorski J."/>
            <person name="Woyke T."/>
            <person name="Bristow J."/>
            <person name="Eisen J.A."/>
            <person name="Markowitz V."/>
            <person name="Hugenholtz P."/>
            <person name="Klenk H.P."/>
            <person name="Kyrpides N.C."/>
        </authorList>
    </citation>
    <scope>NUCLEOTIDE SEQUENCE [LARGE SCALE GENOMIC DNA]</scope>
    <source>
        <strain evidence="4">ATCC 23168 / DSM 4126 / NBRC 15989 / NCIMB 1408 / VKM B-1430 / H-43</strain>
    </source>
</reference>
<protein>
    <submittedName>
        <fullName evidence="3">Tetratricopeptide TPR_1 repeat-containing protein</fullName>
    </submittedName>
</protein>
<evidence type="ECO:0000313" key="3">
    <source>
        <dbReference type="EMBL" id="ADR23076.1"/>
    </source>
</evidence>
<evidence type="ECO:0000256" key="1">
    <source>
        <dbReference type="PROSITE-ProRule" id="PRU00339"/>
    </source>
</evidence>
<dbReference type="PROSITE" id="PS50005">
    <property type="entry name" value="TPR"/>
    <property type="match status" value="1"/>
</dbReference>
<keyword evidence="1" id="KW-0802">TPR repeat</keyword>
<dbReference type="InterPro" id="IPR019734">
    <property type="entry name" value="TPR_rpt"/>
</dbReference>
<proteinExistence type="predicted"/>
<dbReference type="OrthoDB" id="1494029at2"/>
<gene>
    <name evidence="3" type="ordered locus">Ftrac_3101</name>
</gene>
<dbReference type="eggNOG" id="COG3063">
    <property type="taxonomic scope" value="Bacteria"/>
</dbReference>